<keyword evidence="4" id="KW-1185">Reference proteome</keyword>
<reference evidence="3" key="1">
    <citation type="submission" date="2022-07" db="EMBL/GenBank/DDBJ databases">
        <title>Chromosome-level genome of Muraenolepis orangiensis.</title>
        <authorList>
            <person name="Kim J."/>
        </authorList>
    </citation>
    <scope>NUCLEOTIDE SEQUENCE</scope>
    <source>
        <strain evidence="3">KU_S4_2022</strain>
        <tissue evidence="3">Muscle</tissue>
    </source>
</reference>
<evidence type="ECO:0008006" key="5">
    <source>
        <dbReference type="Google" id="ProtNLM"/>
    </source>
</evidence>
<gene>
    <name evidence="3" type="ORF">NHX12_032895</name>
</gene>
<evidence type="ECO:0000256" key="2">
    <source>
        <dbReference type="SAM" id="MobiDB-lite"/>
    </source>
</evidence>
<organism evidence="3 4">
    <name type="scientific">Muraenolepis orangiensis</name>
    <name type="common">Patagonian moray cod</name>
    <dbReference type="NCBI Taxonomy" id="630683"/>
    <lineage>
        <taxon>Eukaryota</taxon>
        <taxon>Metazoa</taxon>
        <taxon>Chordata</taxon>
        <taxon>Craniata</taxon>
        <taxon>Vertebrata</taxon>
        <taxon>Euteleostomi</taxon>
        <taxon>Actinopterygii</taxon>
        <taxon>Neopterygii</taxon>
        <taxon>Teleostei</taxon>
        <taxon>Neoteleostei</taxon>
        <taxon>Acanthomorphata</taxon>
        <taxon>Zeiogadaria</taxon>
        <taxon>Gadariae</taxon>
        <taxon>Gadiformes</taxon>
        <taxon>Muraenolepidoidei</taxon>
        <taxon>Muraenolepididae</taxon>
        <taxon>Muraenolepis</taxon>
    </lineage>
</organism>
<comment type="caution">
    <text evidence="3">The sequence shown here is derived from an EMBL/GenBank/DDBJ whole genome shotgun (WGS) entry which is preliminary data.</text>
</comment>
<feature type="region of interest" description="Disordered" evidence="2">
    <location>
        <begin position="122"/>
        <end position="154"/>
    </location>
</feature>
<dbReference type="Proteomes" id="UP001148018">
    <property type="component" value="Unassembled WGS sequence"/>
</dbReference>
<feature type="compositionally biased region" description="Low complexity" evidence="2">
    <location>
        <begin position="136"/>
        <end position="150"/>
    </location>
</feature>
<proteinExistence type="predicted"/>
<name>A0A9Q0IFU9_9TELE</name>
<dbReference type="EMBL" id="JANIIK010000048">
    <property type="protein sequence ID" value="KAJ3598932.1"/>
    <property type="molecule type" value="Genomic_DNA"/>
</dbReference>
<protein>
    <recommendedName>
        <fullName evidence="5">Vimentin-type intermediate filament-associated coiled-coil protein</fullName>
    </recommendedName>
</protein>
<accession>A0A9Q0IFU9</accession>
<sequence length="208" mass="23055">MHSPSSVQIREANAHLAALHRRVVELEAELRAADCTAREQVTASTREITQLTETKEREITSLHKKLSESEETIQCHQQSLKQSELLVVQLQHRCDLLNRICESRPTLDRMLALMAEAERTAPDLGAAGPSSHLKEAPGAAEDTGAAAAGQEDTRGEERRTFPFCFESRCMSVLDEGTTGYSKVVLNHKDFCLSEDDVDTKDMEFGTTV</sequence>
<evidence type="ECO:0000313" key="4">
    <source>
        <dbReference type="Proteomes" id="UP001148018"/>
    </source>
</evidence>
<evidence type="ECO:0000256" key="1">
    <source>
        <dbReference type="SAM" id="Coils"/>
    </source>
</evidence>
<keyword evidence="1" id="KW-0175">Coiled coil</keyword>
<evidence type="ECO:0000313" key="3">
    <source>
        <dbReference type="EMBL" id="KAJ3598932.1"/>
    </source>
</evidence>
<dbReference type="OrthoDB" id="6413631at2759"/>
<dbReference type="AlphaFoldDB" id="A0A9Q0IFU9"/>
<feature type="coiled-coil region" evidence="1">
    <location>
        <begin position="9"/>
        <end position="36"/>
    </location>
</feature>